<dbReference type="Proteomes" id="UP000263517">
    <property type="component" value="Unassembled WGS sequence"/>
</dbReference>
<dbReference type="AlphaFoldDB" id="A0A350P1U0"/>
<gene>
    <name evidence="1" type="ORF">DCW74_05905</name>
</gene>
<proteinExistence type="predicted"/>
<protein>
    <submittedName>
        <fullName evidence="1">Uncharacterized protein</fullName>
    </submittedName>
</protein>
<feature type="non-terminal residue" evidence="1">
    <location>
        <position position="1"/>
    </location>
</feature>
<evidence type="ECO:0000313" key="2">
    <source>
        <dbReference type="Proteomes" id="UP000263517"/>
    </source>
</evidence>
<organism evidence="1 2">
    <name type="scientific">Alteromonas australica</name>
    <dbReference type="NCBI Taxonomy" id="589873"/>
    <lineage>
        <taxon>Bacteria</taxon>
        <taxon>Pseudomonadati</taxon>
        <taxon>Pseudomonadota</taxon>
        <taxon>Gammaproteobacteria</taxon>
        <taxon>Alteromonadales</taxon>
        <taxon>Alteromonadaceae</taxon>
        <taxon>Alteromonas/Salinimonas group</taxon>
        <taxon>Alteromonas</taxon>
    </lineage>
</organism>
<evidence type="ECO:0000313" key="1">
    <source>
        <dbReference type="EMBL" id="HAW75257.1"/>
    </source>
</evidence>
<name>A0A350P1U0_9ALTE</name>
<dbReference type="EMBL" id="DNAN01000201">
    <property type="protein sequence ID" value="HAW75257.1"/>
    <property type="molecule type" value="Genomic_DNA"/>
</dbReference>
<accession>A0A350P1U0</accession>
<sequence length="79" mass="8916">LITMTTLTADDGTKFRAFVCDTLNQWGYPAKDRSGRLDAVEEPHLNKLFEKMSGPRPEAMNFVNPKTVNNKTEEENVDA</sequence>
<comment type="caution">
    <text evidence="1">The sequence shown here is derived from an EMBL/GenBank/DDBJ whole genome shotgun (WGS) entry which is preliminary data.</text>
</comment>
<reference evidence="1 2" key="1">
    <citation type="journal article" date="2018" name="Nat. Biotechnol.">
        <title>A standardized bacterial taxonomy based on genome phylogeny substantially revises the tree of life.</title>
        <authorList>
            <person name="Parks D.H."/>
            <person name="Chuvochina M."/>
            <person name="Waite D.W."/>
            <person name="Rinke C."/>
            <person name="Skarshewski A."/>
            <person name="Chaumeil P.A."/>
            <person name="Hugenholtz P."/>
        </authorList>
    </citation>
    <scope>NUCLEOTIDE SEQUENCE [LARGE SCALE GENOMIC DNA]</scope>
    <source>
        <strain evidence="1">UBA11978</strain>
    </source>
</reference>